<accession>A0A8S1W2X0</accession>
<comment type="caution">
    <text evidence="2">The sequence shown here is derived from an EMBL/GenBank/DDBJ whole genome shotgun (WGS) entry which is preliminary data.</text>
</comment>
<name>A0A8S1W2X0_9CILI</name>
<dbReference type="Pfam" id="PF08477">
    <property type="entry name" value="Roc"/>
    <property type="match status" value="1"/>
</dbReference>
<organism evidence="2 3">
    <name type="scientific">Paramecium pentaurelia</name>
    <dbReference type="NCBI Taxonomy" id="43138"/>
    <lineage>
        <taxon>Eukaryota</taxon>
        <taxon>Sar</taxon>
        <taxon>Alveolata</taxon>
        <taxon>Ciliophora</taxon>
        <taxon>Intramacronucleata</taxon>
        <taxon>Oligohymenophorea</taxon>
        <taxon>Peniculida</taxon>
        <taxon>Parameciidae</taxon>
        <taxon>Paramecium</taxon>
    </lineage>
</organism>
<proteinExistence type="predicted"/>
<protein>
    <submittedName>
        <fullName evidence="2">Uncharacterized protein</fullName>
    </submittedName>
</protein>
<dbReference type="Proteomes" id="UP000689195">
    <property type="component" value="Unassembled WGS sequence"/>
</dbReference>
<gene>
    <name evidence="2" type="ORF">PPENT_87.1.T0810050</name>
</gene>
<keyword evidence="3" id="KW-1185">Reference proteome</keyword>
<sequence length="84" mass="9831">MKQSFLIKSEFQQLKNQFAMNSMSTVGVACLIILMLILQGVQDSYNKYQQVKLQMWDIAEQEGFRSITKPIIVFMIKQFIVYDT</sequence>
<reference evidence="2" key="1">
    <citation type="submission" date="2021-01" db="EMBL/GenBank/DDBJ databases">
        <authorList>
            <consortium name="Genoscope - CEA"/>
            <person name="William W."/>
        </authorList>
    </citation>
    <scope>NUCLEOTIDE SEQUENCE</scope>
</reference>
<evidence type="ECO:0000313" key="2">
    <source>
        <dbReference type="EMBL" id="CAD8183541.1"/>
    </source>
</evidence>
<keyword evidence="1" id="KW-1133">Transmembrane helix</keyword>
<evidence type="ECO:0000256" key="1">
    <source>
        <dbReference type="SAM" id="Phobius"/>
    </source>
</evidence>
<dbReference type="AlphaFoldDB" id="A0A8S1W2X0"/>
<feature type="transmembrane region" description="Helical" evidence="1">
    <location>
        <begin position="18"/>
        <end position="38"/>
    </location>
</feature>
<dbReference type="PROSITE" id="PS51257">
    <property type="entry name" value="PROKAR_LIPOPROTEIN"/>
    <property type="match status" value="1"/>
</dbReference>
<keyword evidence="1" id="KW-0812">Transmembrane</keyword>
<keyword evidence="1" id="KW-0472">Membrane</keyword>
<dbReference type="EMBL" id="CAJJDO010000081">
    <property type="protein sequence ID" value="CAD8183541.1"/>
    <property type="molecule type" value="Genomic_DNA"/>
</dbReference>
<evidence type="ECO:0000313" key="3">
    <source>
        <dbReference type="Proteomes" id="UP000689195"/>
    </source>
</evidence>